<evidence type="ECO:0000313" key="1">
    <source>
        <dbReference type="EMBL" id="RGY09294.1"/>
    </source>
</evidence>
<comment type="caution">
    <text evidence="1">The sequence shown here is derived from an EMBL/GenBank/DDBJ whole genome shotgun (WGS) entry which is preliminary data.</text>
</comment>
<dbReference type="EMBL" id="QSCO01000003">
    <property type="protein sequence ID" value="RGY09294.1"/>
    <property type="molecule type" value="Genomic_DNA"/>
</dbReference>
<gene>
    <name evidence="1" type="ORF">DXA53_03165</name>
</gene>
<protein>
    <submittedName>
        <fullName evidence="1">Uncharacterized protein</fullName>
    </submittedName>
</protein>
<reference evidence="1 2" key="1">
    <citation type="submission" date="2018-08" db="EMBL/GenBank/DDBJ databases">
        <title>A genome reference for cultivated species of the human gut microbiota.</title>
        <authorList>
            <person name="Zou Y."/>
            <person name="Xue W."/>
            <person name="Luo G."/>
        </authorList>
    </citation>
    <scope>NUCLEOTIDE SEQUENCE [LARGE SCALE GENOMIC DNA]</scope>
    <source>
        <strain evidence="1 2">OF03-11</strain>
    </source>
</reference>
<name>A0A413IG09_9BACT</name>
<dbReference type="AlphaFoldDB" id="A0A413IG09"/>
<proteinExistence type="predicted"/>
<dbReference type="Proteomes" id="UP000284434">
    <property type="component" value="Unassembled WGS sequence"/>
</dbReference>
<organism evidence="1 2">
    <name type="scientific">Odoribacter splanchnicus</name>
    <dbReference type="NCBI Taxonomy" id="28118"/>
    <lineage>
        <taxon>Bacteria</taxon>
        <taxon>Pseudomonadati</taxon>
        <taxon>Bacteroidota</taxon>
        <taxon>Bacteroidia</taxon>
        <taxon>Bacteroidales</taxon>
        <taxon>Odoribacteraceae</taxon>
        <taxon>Odoribacter</taxon>
    </lineage>
</organism>
<evidence type="ECO:0000313" key="2">
    <source>
        <dbReference type="Proteomes" id="UP000284434"/>
    </source>
</evidence>
<sequence length="136" mass="15638">MDNTGGLVKIYVCPVSNISDSGQIIDQERLIQVNFILDSAKRKCTRKDDKNGEYYDLKIECTVARSDKDNFYTELLLNNFVVITSDSNNITRIDGTRNEPLRYEIESDTGEEFEDLNCVKLEFSRKLRFPSPLISL</sequence>
<accession>A0A413IG09</accession>
<dbReference type="RefSeq" id="WP_118102976.1">
    <property type="nucleotide sequence ID" value="NZ_JABWDG010000016.1"/>
</dbReference>